<sequence length="88" mass="10152">MREHLYALGVSLIEIIQYWFVEWEPFFEQVNSFYNPGNMLEVLFPVVAFIDSVFASQLLLVTSFGGCLNDDLLYWDSPPQTVPDCPDL</sequence>
<dbReference type="Proteomes" id="UP000324832">
    <property type="component" value="Unassembled WGS sequence"/>
</dbReference>
<dbReference type="AlphaFoldDB" id="A0A5E4PTQ8"/>
<accession>A0A5E4PTQ8</accession>
<organism evidence="2 3">
    <name type="scientific">Leptidea sinapis</name>
    <dbReference type="NCBI Taxonomy" id="189913"/>
    <lineage>
        <taxon>Eukaryota</taxon>
        <taxon>Metazoa</taxon>
        <taxon>Ecdysozoa</taxon>
        <taxon>Arthropoda</taxon>
        <taxon>Hexapoda</taxon>
        <taxon>Insecta</taxon>
        <taxon>Pterygota</taxon>
        <taxon>Neoptera</taxon>
        <taxon>Endopterygota</taxon>
        <taxon>Lepidoptera</taxon>
        <taxon>Glossata</taxon>
        <taxon>Ditrysia</taxon>
        <taxon>Papilionoidea</taxon>
        <taxon>Pieridae</taxon>
        <taxon>Dismorphiinae</taxon>
        <taxon>Leptidea</taxon>
    </lineage>
</organism>
<reference evidence="2 3" key="1">
    <citation type="submission" date="2017-07" db="EMBL/GenBank/DDBJ databases">
        <authorList>
            <person name="Talla V."/>
            <person name="Backstrom N."/>
        </authorList>
    </citation>
    <scope>NUCLEOTIDE SEQUENCE [LARGE SCALE GENOMIC DNA]</scope>
</reference>
<evidence type="ECO:0000313" key="3">
    <source>
        <dbReference type="Proteomes" id="UP000324832"/>
    </source>
</evidence>
<proteinExistence type="predicted"/>
<keyword evidence="3" id="KW-1185">Reference proteome</keyword>
<protein>
    <submittedName>
        <fullName evidence="2">Uncharacterized protein</fullName>
    </submittedName>
</protein>
<name>A0A5E4PTQ8_9NEOP</name>
<evidence type="ECO:0000256" key="1">
    <source>
        <dbReference type="SAM" id="Phobius"/>
    </source>
</evidence>
<feature type="transmembrane region" description="Helical" evidence="1">
    <location>
        <begin position="42"/>
        <end position="61"/>
    </location>
</feature>
<keyword evidence="1" id="KW-1133">Transmembrane helix</keyword>
<gene>
    <name evidence="2" type="ORF">LSINAPIS_LOCUS2568</name>
</gene>
<dbReference type="EMBL" id="FZQP02000548">
    <property type="protein sequence ID" value="VVC89447.1"/>
    <property type="molecule type" value="Genomic_DNA"/>
</dbReference>
<evidence type="ECO:0000313" key="2">
    <source>
        <dbReference type="EMBL" id="VVC89447.1"/>
    </source>
</evidence>
<keyword evidence="1" id="KW-0472">Membrane</keyword>
<keyword evidence="1" id="KW-0812">Transmembrane</keyword>
<feature type="transmembrane region" description="Helical" evidence="1">
    <location>
        <begin position="5"/>
        <end position="22"/>
    </location>
</feature>